<dbReference type="SUPFAM" id="SSF56784">
    <property type="entry name" value="HAD-like"/>
    <property type="match status" value="1"/>
</dbReference>
<dbReference type="GO" id="GO:1990259">
    <property type="term" value="F:histone H2AQ104 methyltransferase activity"/>
    <property type="evidence" value="ECO:0007669"/>
    <property type="project" value="TreeGrafter"/>
</dbReference>
<reference evidence="2" key="1">
    <citation type="submission" date="2020-01" db="EMBL/GenBank/DDBJ databases">
        <title>Development of genomics and gene disruption for Polysphondylium violaceum indicates a role for the polyketide synthase stlB in stalk morphogenesis.</title>
        <authorList>
            <person name="Narita B."/>
            <person name="Kawabe Y."/>
            <person name="Kin K."/>
            <person name="Saito T."/>
            <person name="Gibbs R."/>
            <person name="Kuspa A."/>
            <person name="Muzny D."/>
            <person name="Queller D."/>
            <person name="Richards S."/>
            <person name="Strassman J."/>
            <person name="Sucgang R."/>
            <person name="Worley K."/>
            <person name="Schaap P."/>
        </authorList>
    </citation>
    <scope>NUCLEOTIDE SEQUENCE</scope>
    <source>
        <strain evidence="2">QSvi11</strain>
    </source>
</reference>
<evidence type="ECO:0000259" key="1">
    <source>
        <dbReference type="Pfam" id="PF10307"/>
    </source>
</evidence>
<sequence length="519" mass="58957">MNLYIYDFDGTLFKSPEPNPSLWHTSLLGKINGMPQENGLGWFQETMTLDEPYVPSNPSREEWFNENVLSDALKHIQDENNIVCLLTGRTELYRDIINRILKSVNLNFHHVGLKPINIPNVARESTMDFKKKFILNLLNEEYKNKIKTVTIYEDRPKHVEAFTKFLEGLKQLSKFHIEYIQDGSKYLAHDLETDLINYLIEKNGQGMIRKKFVDYTCSRLDKESQKKLLDMFSLPKEWLIKTHHVTMNQGVYNPKQWLAQDGVEQDLEKQFALLSTTTTSTTSTSTVSNTAESTTITTSSSVVTATATTTTLSSLDSLKEEYPIGKWLDLQVEAVGISANAVAVKVKGCPTCNIIPHCTIAIHPLAKAVDSNKIRKWFSVDQFEKGKTITLSSHDEEELKAYKEMMDKPQQSPKSPSQQLPPVSITFTRPLDSQGLKIRGVIEEIGKVGIEIDKKAVQAAKAATGDPNKWNIFPMLQKLYPKLGNKELQTETINVKQWVKTNKVEDIKVLQDYLSKLNL</sequence>
<dbReference type="AlphaFoldDB" id="A0A8J4Q012"/>
<dbReference type="GO" id="GO:0032040">
    <property type="term" value="C:small-subunit processome"/>
    <property type="evidence" value="ECO:0007669"/>
    <property type="project" value="TreeGrafter"/>
</dbReference>
<name>A0A8J4Q012_9MYCE</name>
<dbReference type="GO" id="GO:0003723">
    <property type="term" value="F:RNA binding"/>
    <property type="evidence" value="ECO:0007669"/>
    <property type="project" value="TreeGrafter"/>
</dbReference>
<evidence type="ECO:0000313" key="2">
    <source>
        <dbReference type="EMBL" id="KAF2077196.1"/>
    </source>
</evidence>
<proteinExistence type="predicted"/>
<protein>
    <recommendedName>
        <fullName evidence="1">Swiss Army Knife RNA repair protein HAD domain-containing protein</fullName>
    </recommendedName>
</protein>
<keyword evidence="3" id="KW-1185">Reference proteome</keyword>
<accession>A0A8J4Q012</accession>
<dbReference type="Pfam" id="PF10307">
    <property type="entry name" value="HAD_SAK_1"/>
    <property type="match status" value="1"/>
</dbReference>
<dbReference type="GO" id="GO:0031428">
    <property type="term" value="C:box C/D methylation guide snoRNP complex"/>
    <property type="evidence" value="ECO:0007669"/>
    <property type="project" value="TreeGrafter"/>
</dbReference>
<dbReference type="InterPro" id="IPR018812">
    <property type="entry name" value="SAK_HAD"/>
</dbReference>
<organism evidence="2 3">
    <name type="scientific">Polysphondylium violaceum</name>
    <dbReference type="NCBI Taxonomy" id="133409"/>
    <lineage>
        <taxon>Eukaryota</taxon>
        <taxon>Amoebozoa</taxon>
        <taxon>Evosea</taxon>
        <taxon>Eumycetozoa</taxon>
        <taxon>Dictyostelia</taxon>
        <taxon>Dictyosteliales</taxon>
        <taxon>Dictyosteliaceae</taxon>
        <taxon>Polysphondylium</taxon>
    </lineage>
</organism>
<dbReference type="InterPro" id="IPR036412">
    <property type="entry name" value="HAD-like_sf"/>
</dbReference>
<dbReference type="EMBL" id="AJWJ01000036">
    <property type="protein sequence ID" value="KAF2077196.1"/>
    <property type="molecule type" value="Genomic_DNA"/>
</dbReference>
<gene>
    <name evidence="2" type="ORF">CYY_001517</name>
</gene>
<comment type="caution">
    <text evidence="2">The sequence shown here is derived from an EMBL/GenBank/DDBJ whole genome shotgun (WGS) entry which is preliminary data.</text>
</comment>
<evidence type="ECO:0000313" key="3">
    <source>
        <dbReference type="Proteomes" id="UP000695562"/>
    </source>
</evidence>
<feature type="domain" description="Swiss Army Knife RNA repair protein HAD" evidence="1">
    <location>
        <begin position="15"/>
        <end position="203"/>
    </location>
</feature>
<dbReference type="OrthoDB" id="5596992at2759"/>
<dbReference type="PANTHER" id="PTHR10335">
    <property type="entry name" value="RRNA 2-O-METHYLTRANSFERASE FIBRILLARIN"/>
    <property type="match status" value="1"/>
</dbReference>
<dbReference type="GO" id="GO:0000494">
    <property type="term" value="P:box C/D sno(s)RNA 3'-end processing"/>
    <property type="evidence" value="ECO:0007669"/>
    <property type="project" value="TreeGrafter"/>
</dbReference>
<dbReference type="GO" id="GO:0008649">
    <property type="term" value="F:rRNA methyltransferase activity"/>
    <property type="evidence" value="ECO:0007669"/>
    <property type="project" value="TreeGrafter"/>
</dbReference>
<dbReference type="Proteomes" id="UP000695562">
    <property type="component" value="Unassembled WGS sequence"/>
</dbReference>
<dbReference type="PANTHER" id="PTHR10335:SF23">
    <property type="entry name" value="OB FOLD-CONTAINING PROTEIN, NUCLEIC ACID BINDING"/>
    <property type="match status" value="1"/>
</dbReference>